<protein>
    <submittedName>
        <fullName evidence="1">Uncharacterized protein</fullName>
    </submittedName>
</protein>
<dbReference type="EMBL" id="CP036172">
    <property type="protein sequence ID" value="QSZ67233.1"/>
    <property type="molecule type" value="Genomic_DNA"/>
</dbReference>
<dbReference type="Proteomes" id="UP001042704">
    <property type="component" value="Chromosome"/>
</dbReference>
<reference evidence="1" key="2">
    <citation type="submission" date="2019-02" db="EMBL/GenBank/DDBJ databases">
        <authorList>
            <person name="Chen S.-C."/>
            <person name="Chien H.-H."/>
            <person name="Lai M.-C."/>
        </authorList>
    </citation>
    <scope>NUCLEOTIDE SEQUENCE</scope>
    <source>
        <strain evidence="1">N2F9704</strain>
    </source>
</reference>
<reference evidence="1" key="1">
    <citation type="journal article" date="2001" name="Int. J. Syst. Evol. Microbiol.">
        <title>Methanofollis aquaemaris sp. nov., a methanogen isolated from an aquaculture fish pond.</title>
        <authorList>
            <person name="Lai M.C."/>
            <person name="Chen S.C."/>
        </authorList>
    </citation>
    <scope>NUCLEOTIDE SEQUENCE</scope>
    <source>
        <strain evidence="1">N2F9704</strain>
    </source>
</reference>
<proteinExistence type="predicted"/>
<sequence>MTSATMKREESDPDRTYVEVEFQKDELSFFIGVDEQERRTLDGYCGAEYWYATPISGPLPEGYHQALEKISRTYHVFDQKNERVALVYNKTTIFYLYPSYAVPGYENINED</sequence>
<organism evidence="1 2">
    <name type="scientific">Methanofollis aquaemaris</name>
    <dbReference type="NCBI Taxonomy" id="126734"/>
    <lineage>
        <taxon>Archaea</taxon>
        <taxon>Methanobacteriati</taxon>
        <taxon>Methanobacteriota</taxon>
        <taxon>Stenosarchaea group</taxon>
        <taxon>Methanomicrobia</taxon>
        <taxon>Methanomicrobiales</taxon>
        <taxon>Methanomicrobiaceae</taxon>
        <taxon>Methanofollis</taxon>
    </lineage>
</organism>
<name>A0A8A3S5N7_9EURY</name>
<dbReference type="KEGG" id="maqe:RJ40_06825"/>
<dbReference type="GeneID" id="76424063"/>
<dbReference type="RefSeq" id="WP_265580122.1">
    <property type="nucleotide sequence ID" value="NZ_CP036172.1"/>
</dbReference>
<dbReference type="AlphaFoldDB" id="A0A8A3S5N7"/>
<keyword evidence="2" id="KW-1185">Reference proteome</keyword>
<evidence type="ECO:0000313" key="2">
    <source>
        <dbReference type="Proteomes" id="UP001042704"/>
    </source>
</evidence>
<gene>
    <name evidence="1" type="ORF">RJ40_06825</name>
</gene>
<evidence type="ECO:0000313" key="1">
    <source>
        <dbReference type="EMBL" id="QSZ67233.1"/>
    </source>
</evidence>
<accession>A0A8A3S5N7</accession>